<protein>
    <recommendedName>
        <fullName evidence="3">Big-1 domain-containing protein</fullName>
    </recommendedName>
</protein>
<dbReference type="KEGG" id="pfer:IRI77_27445"/>
<proteinExistence type="predicted"/>
<evidence type="ECO:0000313" key="1">
    <source>
        <dbReference type="EMBL" id="QOY86506.1"/>
    </source>
</evidence>
<dbReference type="EMBL" id="CP063849">
    <property type="protein sequence ID" value="QOY86506.1"/>
    <property type="molecule type" value="Genomic_DNA"/>
</dbReference>
<sequence length="172" mass="17316">MTIEVVEGSGAVAARDSVSPQRFAVQVRDASGAPASSVTVQFRLPSEGPSGDFASGSKSESVLTGPDGKAFVRGIRWNSTPGKLDILVRVANQTERVEIIIPAEISAALPISRQVAPKSAKKWIILAVVSGATAAGLAVASGGKSTPAITAVPPAASLPPSLGAPVITIGKP</sequence>
<reference evidence="1 2" key="1">
    <citation type="submission" date="2020-10" db="EMBL/GenBank/DDBJ databases">
        <title>Complete genome sequence of Paludibaculum fermentans P105T, a facultatively anaerobic acidobacterium capable of dissimilatory Fe(III) reduction.</title>
        <authorList>
            <person name="Dedysh S.N."/>
            <person name="Beletsky A.V."/>
            <person name="Kulichevskaya I.S."/>
            <person name="Mardanov A.V."/>
            <person name="Ravin N.V."/>
        </authorList>
    </citation>
    <scope>NUCLEOTIDE SEQUENCE [LARGE SCALE GENOMIC DNA]</scope>
    <source>
        <strain evidence="1 2">P105</strain>
    </source>
</reference>
<evidence type="ECO:0000313" key="2">
    <source>
        <dbReference type="Proteomes" id="UP000593892"/>
    </source>
</evidence>
<dbReference type="Gene3D" id="2.60.40.10">
    <property type="entry name" value="Immunoglobulins"/>
    <property type="match status" value="1"/>
</dbReference>
<dbReference type="AlphaFoldDB" id="A0A7S7NMU1"/>
<keyword evidence="2" id="KW-1185">Reference proteome</keyword>
<dbReference type="InterPro" id="IPR013783">
    <property type="entry name" value="Ig-like_fold"/>
</dbReference>
<accession>A0A7S7NMU1</accession>
<dbReference type="Proteomes" id="UP000593892">
    <property type="component" value="Chromosome"/>
</dbReference>
<name>A0A7S7NMU1_PALFE</name>
<evidence type="ECO:0008006" key="3">
    <source>
        <dbReference type="Google" id="ProtNLM"/>
    </source>
</evidence>
<gene>
    <name evidence="1" type="ORF">IRI77_27445</name>
</gene>
<dbReference type="RefSeq" id="WP_194448175.1">
    <property type="nucleotide sequence ID" value="NZ_CP063849.1"/>
</dbReference>
<organism evidence="1 2">
    <name type="scientific">Paludibaculum fermentans</name>
    <dbReference type="NCBI Taxonomy" id="1473598"/>
    <lineage>
        <taxon>Bacteria</taxon>
        <taxon>Pseudomonadati</taxon>
        <taxon>Acidobacteriota</taxon>
        <taxon>Terriglobia</taxon>
        <taxon>Bryobacterales</taxon>
        <taxon>Bryobacteraceae</taxon>
        <taxon>Paludibaculum</taxon>
    </lineage>
</organism>